<evidence type="ECO:0000256" key="4">
    <source>
        <dbReference type="ARBA" id="ARBA00023136"/>
    </source>
</evidence>
<evidence type="ECO:0000256" key="1">
    <source>
        <dbReference type="ARBA" id="ARBA00004167"/>
    </source>
</evidence>
<dbReference type="InterPro" id="IPR007452">
    <property type="entry name" value="TamB_C"/>
</dbReference>
<evidence type="ECO:0000313" key="7">
    <source>
        <dbReference type="Proteomes" id="UP000027100"/>
    </source>
</evidence>
<keyword evidence="4" id="KW-0472">Membrane</keyword>
<dbReference type="GO" id="GO:0009306">
    <property type="term" value="P:protein secretion"/>
    <property type="evidence" value="ECO:0007669"/>
    <property type="project" value="InterPro"/>
</dbReference>
<keyword evidence="2" id="KW-0812">Transmembrane</keyword>
<evidence type="ECO:0000256" key="3">
    <source>
        <dbReference type="ARBA" id="ARBA00022989"/>
    </source>
</evidence>
<gene>
    <name evidence="6" type="ORF">HPO_06908</name>
</gene>
<dbReference type="Pfam" id="PF04357">
    <property type="entry name" value="TamB"/>
    <property type="match status" value="1"/>
</dbReference>
<dbReference type="STRING" id="1280954.HPO_06908"/>
<dbReference type="PANTHER" id="PTHR36985">
    <property type="entry name" value="TRANSLOCATION AND ASSEMBLY MODULE SUBUNIT TAMB"/>
    <property type="match status" value="1"/>
</dbReference>
<evidence type="ECO:0000256" key="2">
    <source>
        <dbReference type="ARBA" id="ARBA00022692"/>
    </source>
</evidence>
<dbReference type="RefSeq" id="WP_035596131.1">
    <property type="nucleotide sequence ID" value="NZ_ARYM01000006.1"/>
</dbReference>
<dbReference type="eggNOG" id="COG2911">
    <property type="taxonomic scope" value="Bacteria"/>
</dbReference>
<feature type="domain" description="Translocation and assembly module TamB C-terminal" evidence="5">
    <location>
        <begin position="1038"/>
        <end position="1370"/>
    </location>
</feature>
<proteinExistence type="predicted"/>
<keyword evidence="7" id="KW-1185">Reference proteome</keyword>
<keyword evidence="3" id="KW-1133">Transmembrane helix</keyword>
<sequence>MKVPALPLQDWRRRHPWLTGAIIAAAGSVAAAGAVRVWITTDSGRNFIVSQIDGMDVAGYGRLHIEGLRGDPLSDLRVGKIQIINEGGVWAEAQNLRLRWSPLSLLSRSVDISELDIDNISIFERPEREPRPPSEGGGNWRVNLNSLVLDRLVLADGVAGPQSASEISARFVQQSSGALDAALRLRPLEGRGDRVDLLIVMTASKRFDITVIADAPADGMFAHMLELEPGSAARLEANGAGDLMNGVAEARFSIDREDKAYLSGKMENGRLSASAKIDSTSLPLPDDIISLLGNSAEASLSARLDGNEANFELDGLLAEGEVHLAGLADLDRRELIGPAHLSADLASLRPFWERGAGIWLNGELTYADGDAGYVGDLRLVAEEDSVLPFEAATGRVTVGFTDGAIPFTGNLELQGPFPIGDLASAAVGPTPSVTLNGRFDLSSQALTLQDSEVRHETGSLNLAGTVDVKEGRLALAGRLDQAIDPFVPSLTGSADGILSIEGPFSSIDVSTNLALRNLSGPEAASALVNGNGNAAASLRIAGGDVTARMIRARLPGLSADMSGTLAGPSGLALDFTAQQTADLTTSGTTVNLGTTGGKISQPGDTLLIAAESVDGYIVNGAQRIDRLSVTTSLEQSGSNIDGPVRVAGQYGEENIALSAILQRSERSTRIDDISGFLGQLQVGGHAEFSDAGDLDAAARISGNDFVFSGIEFGQIALDASVRQASGEPLSIIMSADARNTVVSEDVHFERVTADITTTERGYQFSAKLEDPARNRQTDMRVSGTASVSGDAPEGTLSLGGMIFGQTVSTRRDARWRLGETPEVDADLGIFGGAAQISLGMVGTSPEFKFALDNVDISPVLSSFGALVSSARIDGAGSFRPYGRSPSGSFDIRSNSPVTGLDGAIDLDVSGKLDARLLSIDGSASYGPTLGGDFAFALPVIAEEGQMARLNNQGALLGNAKFSGDLEAIRQIALAYGHDIGGTLNSSLRLAGTLETPQIDARVDVSDGVYEYGAMGFRIARFDLNAALEDGAIAVDATGQGPDGGTLKATGRLDDAGQGKVDIELRRLLVYDRNSDSMRLSGTAALTESATDRVISGSLNVDEARYSLDNLPSAGVRRLDVRWREDLSDEPVDPVLEKPIKFNFRIQSDRRIFIDGRGLDSEWGVNVNVTGSPAAPLLNGRATLVRGELELARRPFVFDAGTVTFDGPVDSARVAISAARVVDGFSARIDVTGSPTSPRIELTSTPDLPADEILARMLFGRSVMDLSALEAAELASSIARLSGQGGGLDPLGQIQAGLGLDRLRLGMSDEGTTELGVGQYLAPDVYLEVTTAGAAGNSVEVEWQPRPQISVTSEARSTGESRISVRWKRDY</sequence>
<dbReference type="GO" id="GO:0005886">
    <property type="term" value="C:plasma membrane"/>
    <property type="evidence" value="ECO:0007669"/>
    <property type="project" value="InterPro"/>
</dbReference>
<evidence type="ECO:0000259" key="5">
    <source>
        <dbReference type="Pfam" id="PF04357"/>
    </source>
</evidence>
<dbReference type="PANTHER" id="PTHR36985:SF1">
    <property type="entry name" value="TRANSLOCATION AND ASSEMBLY MODULE SUBUNIT TAMB"/>
    <property type="match status" value="1"/>
</dbReference>
<comment type="caution">
    <text evidence="6">The sequence shown here is derived from an EMBL/GenBank/DDBJ whole genome shotgun (WGS) entry which is preliminary data.</text>
</comment>
<protein>
    <recommendedName>
        <fullName evidence="5">Translocation and assembly module TamB C-terminal domain-containing protein</fullName>
    </recommendedName>
</protein>
<dbReference type="OrthoDB" id="7784409at2"/>
<name>A0A062VAC2_9PROT</name>
<reference evidence="6 7" key="1">
    <citation type="journal article" date="2014" name="Antonie Van Leeuwenhoek">
        <title>Hyphomonas beringensis sp. nov. and Hyphomonas chukchiensis sp. nov., isolated from surface seawater of the Bering Sea and Chukchi Sea.</title>
        <authorList>
            <person name="Li C."/>
            <person name="Lai Q."/>
            <person name="Li G."/>
            <person name="Dong C."/>
            <person name="Wang J."/>
            <person name="Liao Y."/>
            <person name="Shao Z."/>
        </authorList>
    </citation>
    <scope>NUCLEOTIDE SEQUENCE [LARGE SCALE GENOMIC DNA]</scope>
    <source>
        <strain evidence="6 7">PS728</strain>
    </source>
</reference>
<evidence type="ECO:0000313" key="6">
    <source>
        <dbReference type="EMBL" id="KCZ99279.1"/>
    </source>
</evidence>
<comment type="subcellular location">
    <subcellularLocation>
        <location evidence="1">Membrane</location>
        <topology evidence="1">Single-pass membrane protein</topology>
    </subcellularLocation>
</comment>
<accession>A0A062VAC2</accession>
<dbReference type="PATRIC" id="fig|1280954.3.peg.1400"/>
<dbReference type="Proteomes" id="UP000027100">
    <property type="component" value="Unassembled WGS sequence"/>
</dbReference>
<dbReference type="EMBL" id="ARYM01000006">
    <property type="protein sequence ID" value="KCZ99279.1"/>
    <property type="molecule type" value="Genomic_DNA"/>
</dbReference>
<organism evidence="6 7">
    <name type="scientific">Hyphomonas polymorpha PS728</name>
    <dbReference type="NCBI Taxonomy" id="1280954"/>
    <lineage>
        <taxon>Bacteria</taxon>
        <taxon>Pseudomonadati</taxon>
        <taxon>Pseudomonadota</taxon>
        <taxon>Alphaproteobacteria</taxon>
        <taxon>Hyphomonadales</taxon>
        <taxon>Hyphomonadaceae</taxon>
        <taxon>Hyphomonas</taxon>
    </lineage>
</organism>